<sequence>MLPKVAIEEFKKLYHARFKVELSDEEASYRANNLVNLYSAVYGQPVPGRIQPPTKDSKKF</sequence>
<dbReference type="EMBL" id="JACQCQ010000013">
    <property type="protein sequence ID" value="MBI3627833.1"/>
    <property type="molecule type" value="Genomic_DNA"/>
</dbReference>
<evidence type="ECO:0000313" key="2">
    <source>
        <dbReference type="Proteomes" id="UP000808388"/>
    </source>
</evidence>
<organism evidence="1 2">
    <name type="scientific">Candidatus Sungiibacteriota bacterium</name>
    <dbReference type="NCBI Taxonomy" id="2750080"/>
    <lineage>
        <taxon>Bacteria</taxon>
        <taxon>Candidatus Sungiibacteriota</taxon>
    </lineage>
</organism>
<reference evidence="1" key="1">
    <citation type="submission" date="2020-07" db="EMBL/GenBank/DDBJ databases">
        <title>Huge and variable diversity of episymbiotic CPR bacteria and DPANN archaea in groundwater ecosystems.</title>
        <authorList>
            <person name="He C.Y."/>
            <person name="Keren R."/>
            <person name="Whittaker M."/>
            <person name="Farag I.F."/>
            <person name="Doudna J."/>
            <person name="Cate J.H.D."/>
            <person name="Banfield J.F."/>
        </authorList>
    </citation>
    <scope>NUCLEOTIDE SEQUENCE</scope>
    <source>
        <strain evidence="1">NC_groundwater_972_Pr1_S-0.2um_49_27</strain>
    </source>
</reference>
<comment type="caution">
    <text evidence="1">The sequence shown here is derived from an EMBL/GenBank/DDBJ whole genome shotgun (WGS) entry which is preliminary data.</text>
</comment>
<proteinExistence type="predicted"/>
<accession>A0A9D6QUC8</accession>
<dbReference type="AlphaFoldDB" id="A0A9D6QUC8"/>
<evidence type="ECO:0000313" key="1">
    <source>
        <dbReference type="EMBL" id="MBI3627833.1"/>
    </source>
</evidence>
<gene>
    <name evidence="1" type="ORF">HY220_03790</name>
</gene>
<name>A0A9D6QUC8_9BACT</name>
<protein>
    <submittedName>
        <fullName evidence="1">Uncharacterized protein</fullName>
    </submittedName>
</protein>
<dbReference type="Proteomes" id="UP000808388">
    <property type="component" value="Unassembled WGS sequence"/>
</dbReference>